<name>A0A0B6XY86_9EUPU</name>
<protein>
    <submittedName>
        <fullName evidence="1">Uncharacterized protein</fullName>
    </submittedName>
</protein>
<dbReference type="AlphaFoldDB" id="A0A0B6XY86"/>
<feature type="non-terminal residue" evidence="1">
    <location>
        <position position="93"/>
    </location>
</feature>
<proteinExistence type="predicted"/>
<evidence type="ECO:0000313" key="1">
    <source>
        <dbReference type="EMBL" id="CEK48270.1"/>
    </source>
</evidence>
<organism evidence="1">
    <name type="scientific">Arion vulgaris</name>
    <dbReference type="NCBI Taxonomy" id="1028688"/>
    <lineage>
        <taxon>Eukaryota</taxon>
        <taxon>Metazoa</taxon>
        <taxon>Spiralia</taxon>
        <taxon>Lophotrochozoa</taxon>
        <taxon>Mollusca</taxon>
        <taxon>Gastropoda</taxon>
        <taxon>Heterobranchia</taxon>
        <taxon>Euthyneura</taxon>
        <taxon>Panpulmonata</taxon>
        <taxon>Eupulmonata</taxon>
        <taxon>Stylommatophora</taxon>
        <taxon>Helicina</taxon>
        <taxon>Arionoidea</taxon>
        <taxon>Arionidae</taxon>
        <taxon>Arion</taxon>
    </lineage>
</organism>
<gene>
    <name evidence="1" type="primary">ORF3511</name>
</gene>
<accession>A0A0B6XY86</accession>
<dbReference type="EMBL" id="HACG01001405">
    <property type="protein sequence ID" value="CEK48270.1"/>
    <property type="molecule type" value="Transcribed_RNA"/>
</dbReference>
<reference evidence="1" key="1">
    <citation type="submission" date="2014-12" db="EMBL/GenBank/DDBJ databases">
        <title>Insight into the proteome of Arion vulgaris.</title>
        <authorList>
            <person name="Aradska J."/>
            <person name="Bulat T."/>
            <person name="Smidak R."/>
            <person name="Sarate P."/>
            <person name="Gangsoo J."/>
            <person name="Sialana F."/>
            <person name="Bilban M."/>
            <person name="Lubec G."/>
        </authorList>
    </citation>
    <scope>NUCLEOTIDE SEQUENCE</scope>
    <source>
        <tissue evidence="1">Skin</tissue>
    </source>
</reference>
<sequence>MPYDKLSRNQQRRLKSLSRRRHKAMLIFMASPFNWRPGLSKAITSDQQQLNAQPKSACQHTVWCHHIEVRKCRVGPSVVFSLVGVPHTTAPNN</sequence>